<organism evidence="2 3">
    <name type="scientific">Rubroshorea leprosula</name>
    <dbReference type="NCBI Taxonomy" id="152421"/>
    <lineage>
        <taxon>Eukaryota</taxon>
        <taxon>Viridiplantae</taxon>
        <taxon>Streptophyta</taxon>
        <taxon>Embryophyta</taxon>
        <taxon>Tracheophyta</taxon>
        <taxon>Spermatophyta</taxon>
        <taxon>Magnoliopsida</taxon>
        <taxon>eudicotyledons</taxon>
        <taxon>Gunneridae</taxon>
        <taxon>Pentapetalae</taxon>
        <taxon>rosids</taxon>
        <taxon>malvids</taxon>
        <taxon>Malvales</taxon>
        <taxon>Dipterocarpaceae</taxon>
        <taxon>Rubroshorea</taxon>
    </lineage>
</organism>
<feature type="coiled-coil region" evidence="1">
    <location>
        <begin position="37"/>
        <end position="71"/>
    </location>
</feature>
<reference evidence="2 3" key="1">
    <citation type="journal article" date="2021" name="Commun. Biol.">
        <title>The genome of Shorea leprosula (Dipterocarpaceae) highlights the ecological relevance of drought in aseasonal tropical rainforests.</title>
        <authorList>
            <person name="Ng K.K.S."/>
            <person name="Kobayashi M.J."/>
            <person name="Fawcett J.A."/>
            <person name="Hatakeyama M."/>
            <person name="Paape T."/>
            <person name="Ng C.H."/>
            <person name="Ang C.C."/>
            <person name="Tnah L.H."/>
            <person name="Lee C.T."/>
            <person name="Nishiyama T."/>
            <person name="Sese J."/>
            <person name="O'Brien M.J."/>
            <person name="Copetti D."/>
            <person name="Mohd Noor M.I."/>
            <person name="Ong R.C."/>
            <person name="Putra M."/>
            <person name="Sireger I.Z."/>
            <person name="Indrioko S."/>
            <person name="Kosugi Y."/>
            <person name="Izuno A."/>
            <person name="Isagi Y."/>
            <person name="Lee S.L."/>
            <person name="Shimizu K.K."/>
        </authorList>
    </citation>
    <scope>NUCLEOTIDE SEQUENCE [LARGE SCALE GENOMIC DNA]</scope>
    <source>
        <strain evidence="2">214</strain>
    </source>
</reference>
<keyword evidence="1" id="KW-0175">Coiled coil</keyword>
<evidence type="ECO:0000313" key="2">
    <source>
        <dbReference type="EMBL" id="GKV22548.1"/>
    </source>
</evidence>
<keyword evidence="3" id="KW-1185">Reference proteome</keyword>
<dbReference type="Proteomes" id="UP001054252">
    <property type="component" value="Unassembled WGS sequence"/>
</dbReference>
<evidence type="ECO:0000313" key="3">
    <source>
        <dbReference type="Proteomes" id="UP001054252"/>
    </source>
</evidence>
<dbReference type="AlphaFoldDB" id="A0AAV5KD70"/>
<dbReference type="EMBL" id="BPVZ01000060">
    <property type="protein sequence ID" value="GKV22548.1"/>
    <property type="molecule type" value="Genomic_DNA"/>
</dbReference>
<name>A0AAV5KD70_9ROSI</name>
<accession>A0AAV5KD70</accession>
<gene>
    <name evidence="2" type="ORF">SLEP1_g32410</name>
</gene>
<sequence length="209" mass="23942">MVKNFINSTFPEGDLRKAREEVDLNGGVGVVRHALERNKLVKENDELSKQKESAKQNFDSLTSELEKFRGELATAKKVAKLVNKKKKLCEDELDKRDKELEESSTFSEIVDLHRLPTMVLAFTNYKKMVKAQHPKVDVTSITFGPQEWGVEEDEESKIANFHPEVKLKWNRDESGWIVYPSELEYEFGVEDEEAEAVGNPEVGDNIQNQ</sequence>
<comment type="caution">
    <text evidence="2">The sequence shown here is derived from an EMBL/GenBank/DDBJ whole genome shotgun (WGS) entry which is preliminary data.</text>
</comment>
<proteinExistence type="predicted"/>
<evidence type="ECO:0000256" key="1">
    <source>
        <dbReference type="SAM" id="Coils"/>
    </source>
</evidence>
<protein>
    <submittedName>
        <fullName evidence="2">Uncharacterized protein</fullName>
    </submittedName>
</protein>